<accession>A0A1E4QYQ2</accession>
<dbReference type="Proteomes" id="UP000094784">
    <property type="component" value="Unassembled WGS sequence"/>
</dbReference>
<dbReference type="OrthoDB" id="2733256at2"/>
<reference evidence="1 2" key="1">
    <citation type="submission" date="2016-09" db="EMBL/GenBank/DDBJ databases">
        <title>Draft genome sequence of the soil isolate, Lysinibacillus fusiformis M5, a potential hypoxanthine producer.</title>
        <authorList>
            <person name="Gallegos-Monterrosa R."/>
            <person name="Maroti G."/>
            <person name="Balint B."/>
            <person name="Kovacs A.T."/>
        </authorList>
    </citation>
    <scope>NUCLEOTIDE SEQUENCE [LARGE SCALE GENOMIC DNA]</scope>
    <source>
        <strain evidence="1 2">M5</strain>
    </source>
</reference>
<dbReference type="EMBL" id="MECQ01000008">
    <property type="protein sequence ID" value="ODV53308.1"/>
    <property type="molecule type" value="Genomic_DNA"/>
</dbReference>
<evidence type="ECO:0000313" key="2">
    <source>
        <dbReference type="Proteomes" id="UP000094784"/>
    </source>
</evidence>
<protein>
    <submittedName>
        <fullName evidence="1">Uncharacterized protein</fullName>
    </submittedName>
</protein>
<sequence>MTSFLIFRNDKTGNHFSVSEGVLTHLPATVDAAMIQKYGLPQGNEVQLDVPFTKHVYVTYDGSQYLETSEDFLEGFSVYDYISETPTVLVDTDSTEDVIVSTVTDPFTIYDEFGDSVEVLYYTDDETVTEANLIVTANWSPLDELEGDFEIVTWTDESPETAKRVLEITAVPKPQFIYLLNSVGVFGELGKVLIANTSIAYRDELRILFTPNQTDWYRWDGATFIKVNITSAADAKTYGMKHAEVAAMTEKQLTLWPFDKISVGLYLEDNVQDTIITSVNSIAYEDLIAKHSSSLNEANLYILNTTAVIDLEFVGSTVFGVLNDADLSRVQYRVVLNDEPYFPQNGKYTELAPAPMNIQLELRSSDIKINDWNTIKVEFRDSFGTVDYWAKSFVGTYNGLMFKDLEGEFYSDEIGQVLKYLDFGVIYAGQTTIEHEIILRNQYGYAVKDVQISVNQSQMLPGMQYELSKTSAPFVPTEELLFEETLDDQNQLSFFIRLKTDLAMTPETNGQFKIVAKANKA</sequence>
<name>A0A1E4QYQ2_9BACI</name>
<comment type="caution">
    <text evidence="1">The sequence shown here is derived from an EMBL/GenBank/DDBJ whole genome shotgun (WGS) entry which is preliminary data.</text>
</comment>
<dbReference type="RefSeq" id="WP_069483549.1">
    <property type="nucleotide sequence ID" value="NZ_KV766183.1"/>
</dbReference>
<evidence type="ECO:0000313" key="1">
    <source>
        <dbReference type="EMBL" id="ODV53308.1"/>
    </source>
</evidence>
<gene>
    <name evidence="1" type="ORF">BG258_23695</name>
</gene>
<dbReference type="AlphaFoldDB" id="A0A1E4QYQ2"/>
<organism evidence="1 2">
    <name type="scientific">Lysinibacillus fusiformis</name>
    <dbReference type="NCBI Taxonomy" id="28031"/>
    <lineage>
        <taxon>Bacteria</taxon>
        <taxon>Bacillati</taxon>
        <taxon>Bacillota</taxon>
        <taxon>Bacilli</taxon>
        <taxon>Bacillales</taxon>
        <taxon>Bacillaceae</taxon>
        <taxon>Lysinibacillus</taxon>
    </lineage>
</organism>
<proteinExistence type="predicted"/>